<evidence type="ECO:0000313" key="2">
    <source>
        <dbReference type="EMBL" id="MCY9184443.1"/>
    </source>
</evidence>
<reference evidence="2" key="1">
    <citation type="submission" date="2022-02" db="EMBL/GenBank/DDBJ databases">
        <title>Crop Bioprotection Bacillus Genome Sequencing.</title>
        <authorList>
            <person name="Dunlap C."/>
        </authorList>
    </citation>
    <scope>NUCLEOTIDE SEQUENCE</scope>
    <source>
        <strain evidence="2">EC49O2N-C10</strain>
    </source>
</reference>
<protein>
    <submittedName>
        <fullName evidence="2">Glycerophosphodiester phosphodiesterase</fullName>
    </submittedName>
</protein>
<dbReference type="PROSITE" id="PS51704">
    <property type="entry name" value="GP_PDE"/>
    <property type="match status" value="1"/>
</dbReference>
<organism evidence="2 3">
    <name type="scientific">Bacillus halotolerans</name>
    <dbReference type="NCBI Taxonomy" id="260554"/>
    <lineage>
        <taxon>Bacteria</taxon>
        <taxon>Bacillati</taxon>
        <taxon>Bacillota</taxon>
        <taxon>Bacilli</taxon>
        <taxon>Bacillales</taxon>
        <taxon>Bacillaceae</taxon>
        <taxon>Bacillus</taxon>
    </lineage>
</organism>
<dbReference type="GO" id="GO:0006629">
    <property type="term" value="P:lipid metabolic process"/>
    <property type="evidence" value="ECO:0007669"/>
    <property type="project" value="InterPro"/>
</dbReference>
<dbReference type="InterPro" id="IPR017946">
    <property type="entry name" value="PLC-like_Pdiesterase_TIM-brl"/>
</dbReference>
<dbReference type="Proteomes" id="UP001073053">
    <property type="component" value="Unassembled WGS sequence"/>
</dbReference>
<evidence type="ECO:0000313" key="3">
    <source>
        <dbReference type="Proteomes" id="UP001073053"/>
    </source>
</evidence>
<name>A0A9Q4EK95_9BACI</name>
<evidence type="ECO:0000259" key="1">
    <source>
        <dbReference type="PROSITE" id="PS51704"/>
    </source>
</evidence>
<gene>
    <name evidence="2" type="ORF">MOF03_07185</name>
</gene>
<dbReference type="SUPFAM" id="SSF51695">
    <property type="entry name" value="PLC-like phosphodiesterases"/>
    <property type="match status" value="1"/>
</dbReference>
<dbReference type="EMBL" id="JALAWA010000003">
    <property type="protein sequence ID" value="MCY9184443.1"/>
    <property type="molecule type" value="Genomic_DNA"/>
</dbReference>
<proteinExistence type="predicted"/>
<dbReference type="CDD" id="cd08563">
    <property type="entry name" value="GDPD_TtGDE_like"/>
    <property type="match status" value="1"/>
</dbReference>
<sequence>MTKIFAHRGASGHYPENTMIAFEKGIENGADGIELDVQLTKDGHIVVIHDERLDRTTSLKGFVKDTRYDVLKTADAAAGHHQTVGDVRVPLLEDVLSWAEKKDFLINIELKNSVIRYEGMEEKVLEAVKRFKIEERTILSAFNHESLALCGRLAPHIERAILTSDVLYQADQYVKSIPAAGYHPKLHSPAVTDEVLQQMRNSSIKVRPFTVNRPDDMEHLMKMGADGIFTDFPERAAAIAKKLNRRN</sequence>
<dbReference type="PANTHER" id="PTHR46211">
    <property type="entry name" value="GLYCEROPHOSPHORYL DIESTER PHOSPHODIESTERASE"/>
    <property type="match status" value="1"/>
</dbReference>
<dbReference type="AlphaFoldDB" id="A0A9Q4EK95"/>
<dbReference type="GO" id="GO:0008081">
    <property type="term" value="F:phosphoric diester hydrolase activity"/>
    <property type="evidence" value="ECO:0007669"/>
    <property type="project" value="InterPro"/>
</dbReference>
<dbReference type="InterPro" id="IPR030395">
    <property type="entry name" value="GP_PDE_dom"/>
</dbReference>
<feature type="domain" description="GP-PDE" evidence="1">
    <location>
        <begin position="2"/>
        <end position="240"/>
    </location>
</feature>
<dbReference type="Pfam" id="PF03009">
    <property type="entry name" value="GDPD"/>
    <property type="match status" value="1"/>
</dbReference>
<dbReference type="RefSeq" id="WP_268496682.1">
    <property type="nucleotide sequence ID" value="NZ_JALAVZ010000003.1"/>
</dbReference>
<dbReference type="PANTHER" id="PTHR46211:SF1">
    <property type="entry name" value="GLYCEROPHOSPHODIESTER PHOSPHODIESTERASE, CYTOPLASMIC"/>
    <property type="match status" value="1"/>
</dbReference>
<comment type="caution">
    <text evidence="2">The sequence shown here is derived from an EMBL/GenBank/DDBJ whole genome shotgun (WGS) entry which is preliminary data.</text>
</comment>
<accession>A0A9Q4EK95</accession>
<dbReference type="Gene3D" id="3.20.20.190">
    <property type="entry name" value="Phosphatidylinositol (PI) phosphodiesterase"/>
    <property type="match status" value="1"/>
</dbReference>